<sequence>MAFSQIEQENSELVDALVDGVRQYNIDKLGKETSQPLTIVAHDQAGKLIGGVHGRTIYKNFLIHVLWVDDNRRGAGLGRQLMIQAEQLAKARGCLQAQVDTLDIQAPDFYRKLGFNLAGQVPAFEGSPARYFMVKRYDTSTFKGDDT</sequence>
<feature type="domain" description="N-acetyltransferase" evidence="1">
    <location>
        <begin position="1"/>
        <end position="138"/>
    </location>
</feature>
<dbReference type="CDD" id="cd04301">
    <property type="entry name" value="NAT_SF"/>
    <property type="match status" value="1"/>
</dbReference>
<dbReference type="Pfam" id="PF00583">
    <property type="entry name" value="Acetyltransf_1"/>
    <property type="match status" value="1"/>
</dbReference>
<dbReference type="EMBL" id="CP041153">
    <property type="protein sequence ID" value="QDF77232.1"/>
    <property type="molecule type" value="Genomic_DNA"/>
</dbReference>
<name>A0ABX5WRP1_9GAMM</name>
<dbReference type="Proteomes" id="UP000318758">
    <property type="component" value="Chromosome"/>
</dbReference>
<gene>
    <name evidence="2" type="ORF">FGA12_09750</name>
</gene>
<organism evidence="2 3">
    <name type="scientific">Shewanella marisflavi</name>
    <dbReference type="NCBI Taxonomy" id="260364"/>
    <lineage>
        <taxon>Bacteria</taxon>
        <taxon>Pseudomonadati</taxon>
        <taxon>Pseudomonadota</taxon>
        <taxon>Gammaproteobacteria</taxon>
        <taxon>Alteromonadales</taxon>
        <taxon>Shewanellaceae</taxon>
        <taxon>Shewanella</taxon>
    </lineage>
</organism>
<dbReference type="SUPFAM" id="SSF55729">
    <property type="entry name" value="Acyl-CoA N-acyltransferases (Nat)"/>
    <property type="match status" value="1"/>
</dbReference>
<evidence type="ECO:0000313" key="2">
    <source>
        <dbReference type="EMBL" id="QDF77232.1"/>
    </source>
</evidence>
<dbReference type="InterPro" id="IPR000182">
    <property type="entry name" value="GNAT_dom"/>
</dbReference>
<evidence type="ECO:0000259" key="1">
    <source>
        <dbReference type="PROSITE" id="PS51186"/>
    </source>
</evidence>
<protein>
    <submittedName>
        <fullName evidence="2">GNAT family N-acetyltransferase</fullName>
    </submittedName>
</protein>
<accession>A0ABX5WRP1</accession>
<proteinExistence type="predicted"/>
<evidence type="ECO:0000313" key="3">
    <source>
        <dbReference type="Proteomes" id="UP000318758"/>
    </source>
</evidence>
<dbReference type="Gene3D" id="3.40.630.30">
    <property type="match status" value="1"/>
</dbReference>
<reference evidence="2 3" key="1">
    <citation type="submission" date="2019-06" db="EMBL/GenBank/DDBJ databases">
        <title>Complete genome of Shewanella marisflavi ECSMB14101, a mussel settlement-inducing bacterium isolated from East China Sea.</title>
        <authorList>
            <person name="Yang J."/>
            <person name="Liang X."/>
            <person name="Chang R."/>
            <person name="Peng L."/>
        </authorList>
    </citation>
    <scope>NUCLEOTIDE SEQUENCE [LARGE SCALE GENOMIC DNA]</scope>
    <source>
        <strain evidence="2 3">ECSMB14101</strain>
    </source>
</reference>
<keyword evidence="3" id="KW-1185">Reference proteome</keyword>
<dbReference type="PROSITE" id="PS51186">
    <property type="entry name" value="GNAT"/>
    <property type="match status" value="1"/>
</dbReference>
<dbReference type="InterPro" id="IPR016181">
    <property type="entry name" value="Acyl_CoA_acyltransferase"/>
</dbReference>
<dbReference type="RefSeq" id="WP_033538453.1">
    <property type="nucleotide sequence ID" value="NZ_CP041153.1"/>
</dbReference>